<keyword evidence="1" id="KW-0808">Transferase</keyword>
<dbReference type="AlphaFoldDB" id="A0A8H4EL46"/>
<proteinExistence type="inferred from homology"/>
<comment type="caution">
    <text evidence="2">The sequence shown here is derived from an EMBL/GenBank/DDBJ whole genome shotgun (WGS) entry which is preliminary data.</text>
</comment>
<sequence length="111" mass="12859">MDSKCPECYGLLSRRNCAKSRNVKAHLFKYTTQLIVDDDFNIKGKDNNIQPVQVMFCLKEKNAKKLNSHRWSFKAFAALLEPKICILLDVGTRPSQISIYCLWKGIYFLIL</sequence>
<evidence type="ECO:0000313" key="2">
    <source>
        <dbReference type="EMBL" id="KAF0508962.1"/>
    </source>
</evidence>
<dbReference type="GO" id="GO:0005886">
    <property type="term" value="C:plasma membrane"/>
    <property type="evidence" value="ECO:0007669"/>
    <property type="project" value="UniProtKB-SubCell"/>
</dbReference>
<dbReference type="Proteomes" id="UP000439903">
    <property type="component" value="Unassembled WGS sequence"/>
</dbReference>
<keyword evidence="3" id="KW-1185">Reference proteome</keyword>
<dbReference type="Pfam" id="PF01644">
    <property type="entry name" value="Chitin_synth_1"/>
    <property type="match status" value="1"/>
</dbReference>
<comment type="similarity">
    <text evidence="1">Belongs to the chitin synthase family.</text>
</comment>
<reference evidence="2 3" key="1">
    <citation type="journal article" date="2019" name="Environ. Microbiol.">
        <title>At the nexus of three kingdoms: the genome of the mycorrhizal fungus Gigaspora margarita provides insights into plant, endobacterial and fungal interactions.</title>
        <authorList>
            <person name="Venice F."/>
            <person name="Ghignone S."/>
            <person name="Salvioli di Fossalunga A."/>
            <person name="Amselem J."/>
            <person name="Novero M."/>
            <person name="Xianan X."/>
            <person name="Sedzielewska Toro K."/>
            <person name="Morin E."/>
            <person name="Lipzen A."/>
            <person name="Grigoriev I.V."/>
            <person name="Henrissat B."/>
            <person name="Martin F.M."/>
            <person name="Bonfante P."/>
        </authorList>
    </citation>
    <scope>NUCLEOTIDE SEQUENCE [LARGE SCALE GENOMIC DNA]</scope>
    <source>
        <strain evidence="2 3">BEG34</strain>
    </source>
</reference>
<keyword evidence="1" id="KW-0961">Cell wall biogenesis/degradation</keyword>
<dbReference type="GO" id="GO:0071555">
    <property type="term" value="P:cell wall organization"/>
    <property type="evidence" value="ECO:0007669"/>
    <property type="project" value="UniProtKB-KW"/>
</dbReference>
<dbReference type="EC" id="2.4.1.16" evidence="1"/>
<organism evidence="2 3">
    <name type="scientific">Gigaspora margarita</name>
    <dbReference type="NCBI Taxonomy" id="4874"/>
    <lineage>
        <taxon>Eukaryota</taxon>
        <taxon>Fungi</taxon>
        <taxon>Fungi incertae sedis</taxon>
        <taxon>Mucoromycota</taxon>
        <taxon>Glomeromycotina</taxon>
        <taxon>Glomeromycetes</taxon>
        <taxon>Diversisporales</taxon>
        <taxon>Gigasporaceae</taxon>
        <taxon>Gigaspora</taxon>
    </lineage>
</organism>
<dbReference type="OrthoDB" id="26569at2759"/>
<dbReference type="GO" id="GO:0006031">
    <property type="term" value="P:chitin biosynthetic process"/>
    <property type="evidence" value="ECO:0007669"/>
    <property type="project" value="UniProtKB-UniRule"/>
</dbReference>
<dbReference type="EMBL" id="WTPW01000460">
    <property type="protein sequence ID" value="KAF0508962.1"/>
    <property type="molecule type" value="Genomic_DNA"/>
</dbReference>
<comment type="catalytic activity">
    <reaction evidence="1">
        <text>[(1-&gt;4)-N-acetyl-beta-D-glucosaminyl](n) + UDP-N-acetyl-alpha-D-glucosamine = [(1-&gt;4)-N-acetyl-beta-D-glucosaminyl](n+1) + UDP + H(+)</text>
        <dbReference type="Rhea" id="RHEA:16637"/>
        <dbReference type="Rhea" id="RHEA-COMP:9593"/>
        <dbReference type="Rhea" id="RHEA-COMP:9595"/>
        <dbReference type="ChEBI" id="CHEBI:15378"/>
        <dbReference type="ChEBI" id="CHEBI:17029"/>
        <dbReference type="ChEBI" id="CHEBI:57705"/>
        <dbReference type="ChEBI" id="CHEBI:58223"/>
        <dbReference type="EC" id="2.4.1.16"/>
    </reaction>
</comment>
<evidence type="ECO:0000313" key="3">
    <source>
        <dbReference type="Proteomes" id="UP000439903"/>
    </source>
</evidence>
<comment type="function">
    <text evidence="1">Polymerizes chitin, a structural polymer of the cell wall and septum, by transferring the sugar moiety of UDP-GlcNAc to the non-reducing end of the growing chitin polymer.</text>
</comment>
<dbReference type="GO" id="GO:0004100">
    <property type="term" value="F:chitin synthase activity"/>
    <property type="evidence" value="ECO:0007669"/>
    <property type="project" value="UniProtKB-UniRule"/>
</dbReference>
<evidence type="ECO:0000256" key="1">
    <source>
        <dbReference type="RuleBase" id="RU366040"/>
    </source>
</evidence>
<protein>
    <recommendedName>
        <fullName evidence="1">Chitin synthase</fullName>
        <ecNumber evidence="1">2.4.1.16</ecNumber>
    </recommendedName>
</protein>
<keyword evidence="1" id="KW-0328">Glycosyltransferase</keyword>
<keyword evidence="1" id="KW-1003">Cell membrane</keyword>
<name>A0A8H4EL46_GIGMA</name>
<accession>A0A8H4EL46</accession>
<gene>
    <name evidence="2" type="ORF">F8M41_018648</name>
</gene>
<keyword evidence="1" id="KW-0472">Membrane</keyword>
<comment type="subcellular location">
    <subcellularLocation>
        <location evidence="1">Cell membrane</location>
        <topology evidence="1">Multi-pass membrane protein</topology>
    </subcellularLocation>
</comment>